<organism evidence="4">
    <name type="scientific">Culex tarsalis</name>
    <name type="common">Encephalitis mosquito</name>
    <dbReference type="NCBI Taxonomy" id="7177"/>
    <lineage>
        <taxon>Eukaryota</taxon>
        <taxon>Metazoa</taxon>
        <taxon>Ecdysozoa</taxon>
        <taxon>Arthropoda</taxon>
        <taxon>Hexapoda</taxon>
        <taxon>Insecta</taxon>
        <taxon>Pterygota</taxon>
        <taxon>Neoptera</taxon>
        <taxon>Endopterygota</taxon>
        <taxon>Diptera</taxon>
        <taxon>Nematocera</taxon>
        <taxon>Culicoidea</taxon>
        <taxon>Culicidae</taxon>
        <taxon>Culicinae</taxon>
        <taxon>Culicini</taxon>
        <taxon>Culex</taxon>
        <taxon>Culex</taxon>
    </lineage>
</organism>
<dbReference type="GO" id="GO:0005634">
    <property type="term" value="C:nucleus"/>
    <property type="evidence" value="ECO:0007669"/>
    <property type="project" value="TreeGrafter"/>
</dbReference>
<name>A0A1Q3F9N9_CULTA</name>
<dbReference type="PANTHER" id="PTHR21531:SF0">
    <property type="entry name" value="PROTEIN LTV1 HOMOLOG"/>
    <property type="match status" value="1"/>
</dbReference>
<sequence length="488" mass="55620">MGKKKFIDKKKAVTFRLVNRSQQDPLFVDETAPQHVLVPVSAPSRGGASDDPRAPSRASTSGKADPDKRKQEQAKFGVYFDDDYDYLQHLREPGRNEVYWEPVQPAKTAGAEKVSIKLPSSVFASEVEEEEGLMKKKAQMRPGPRPDWDPDVVAALDEDFDHENPDNALEDNFMELAMGGEGEDDGDDYFDEEEEDEYSDVDSNEAGMSDGDDEERDGLGPLAFDREETKSRFTEYSMSSSVIRRNEQLSLLDDRFEKFYQQYDDPELGALDCEDIEGHVDINDDVLLQYAEEYRKERDEKYDVAYDKQWDKERILKLQEVSSDEEEMVELEVEDESQKKWDCESILSTYSNIYNHPKLIEEPRKPSKSAPKISINPKTGLPMNTLGADGSKLTVKTLAKLGQDESPSKPTGPKSLCDGSVISTLSVLSIRPKDETPEEKRERKKLLKEYRAERRIERKANTLAFKEEKKQQEKSQQNSRVNAGVRIV</sequence>
<protein>
    <recommendedName>
        <fullName evidence="2">Protein LTV1 homolog</fullName>
    </recommendedName>
</protein>
<dbReference type="EMBL" id="GFDL01010827">
    <property type="protein sequence ID" value="JAV24218.1"/>
    <property type="molecule type" value="Transcribed_RNA"/>
</dbReference>
<feature type="region of interest" description="Disordered" evidence="3">
    <location>
        <begin position="133"/>
        <end position="152"/>
    </location>
</feature>
<feature type="region of interest" description="Disordered" evidence="3">
    <location>
        <begin position="177"/>
        <end position="227"/>
    </location>
</feature>
<feature type="region of interest" description="Disordered" evidence="3">
    <location>
        <begin position="24"/>
        <end position="74"/>
    </location>
</feature>
<evidence type="ECO:0000256" key="2">
    <source>
        <dbReference type="ARBA" id="ARBA00021561"/>
    </source>
</evidence>
<accession>A0A1Q3F9N9</accession>
<evidence type="ECO:0000256" key="3">
    <source>
        <dbReference type="SAM" id="MobiDB-lite"/>
    </source>
</evidence>
<comment type="similarity">
    <text evidence="1">Belongs to the LTV1 family.</text>
</comment>
<proteinExistence type="inferred from homology"/>
<feature type="compositionally biased region" description="Acidic residues" evidence="3">
    <location>
        <begin position="181"/>
        <end position="203"/>
    </location>
</feature>
<evidence type="ECO:0000313" key="4">
    <source>
        <dbReference type="EMBL" id="JAV24218.1"/>
    </source>
</evidence>
<evidence type="ECO:0000256" key="1">
    <source>
        <dbReference type="ARBA" id="ARBA00009078"/>
    </source>
</evidence>
<dbReference type="Pfam" id="PF04180">
    <property type="entry name" value="LTV"/>
    <property type="match status" value="2"/>
</dbReference>
<feature type="compositionally biased region" description="Basic and acidic residues" evidence="3">
    <location>
        <begin position="64"/>
        <end position="73"/>
    </location>
</feature>
<dbReference type="AlphaFoldDB" id="A0A1Q3F9N9"/>
<feature type="region of interest" description="Disordered" evidence="3">
    <location>
        <begin position="428"/>
        <end position="488"/>
    </location>
</feature>
<feature type="region of interest" description="Disordered" evidence="3">
    <location>
        <begin position="358"/>
        <end position="388"/>
    </location>
</feature>
<dbReference type="PANTHER" id="PTHR21531">
    <property type="entry name" value="LOW-TEMPERATURE VIABILITY PROTEIN LTV1-RELATED"/>
    <property type="match status" value="1"/>
</dbReference>
<feature type="compositionally biased region" description="Basic and acidic residues" evidence="3">
    <location>
        <begin position="431"/>
        <end position="473"/>
    </location>
</feature>
<dbReference type="GO" id="GO:0000056">
    <property type="term" value="P:ribosomal small subunit export from nucleus"/>
    <property type="evidence" value="ECO:0007669"/>
    <property type="project" value="TreeGrafter"/>
</dbReference>
<dbReference type="GO" id="GO:0042274">
    <property type="term" value="P:ribosomal small subunit biogenesis"/>
    <property type="evidence" value="ECO:0007669"/>
    <property type="project" value="InterPro"/>
</dbReference>
<dbReference type="InterPro" id="IPR007307">
    <property type="entry name" value="Ltv1"/>
</dbReference>
<dbReference type="GO" id="GO:0030688">
    <property type="term" value="C:preribosome, small subunit precursor"/>
    <property type="evidence" value="ECO:0007669"/>
    <property type="project" value="TreeGrafter"/>
</dbReference>
<reference evidence="4" key="1">
    <citation type="submission" date="2017-01" db="EMBL/GenBank/DDBJ databases">
        <title>A deep insight into the sialotranscriptome of adult male and female Cluex tarsalis mosquitoes.</title>
        <authorList>
            <person name="Ribeiro J.M."/>
            <person name="Moreira F."/>
            <person name="Bernard K.A."/>
            <person name="Calvo E."/>
        </authorList>
    </citation>
    <scope>NUCLEOTIDE SEQUENCE</scope>
    <source>
        <strain evidence="4">Kern County</strain>
        <tissue evidence="4">Salivary glands</tissue>
    </source>
</reference>
<dbReference type="GO" id="GO:0005829">
    <property type="term" value="C:cytosol"/>
    <property type="evidence" value="ECO:0007669"/>
    <property type="project" value="TreeGrafter"/>
</dbReference>